<dbReference type="PRINTS" id="PR01210">
    <property type="entry name" value="GGTRANSPTASE"/>
</dbReference>
<evidence type="ECO:0008006" key="3">
    <source>
        <dbReference type="Google" id="ProtNLM"/>
    </source>
</evidence>
<dbReference type="PANTHER" id="PTHR43881">
    <property type="entry name" value="GAMMA-GLUTAMYLTRANSPEPTIDASE (AFU_ORTHOLOGUE AFUA_4G13580)"/>
    <property type="match status" value="1"/>
</dbReference>
<name>A0A1Q3A1I5_ZYGRO</name>
<dbReference type="InterPro" id="IPR052896">
    <property type="entry name" value="GGT-like_enzyme"/>
</dbReference>
<evidence type="ECO:0000313" key="2">
    <source>
        <dbReference type="Proteomes" id="UP000187013"/>
    </source>
</evidence>
<dbReference type="PANTHER" id="PTHR43881:SF1">
    <property type="entry name" value="GAMMA-GLUTAMYLTRANSPEPTIDASE (AFU_ORTHOLOGUE AFUA_4G13580)"/>
    <property type="match status" value="1"/>
</dbReference>
<dbReference type="InterPro" id="IPR043138">
    <property type="entry name" value="GGT_lsub"/>
</dbReference>
<dbReference type="EMBL" id="BDGX01000016">
    <property type="protein sequence ID" value="GAV49571.1"/>
    <property type="molecule type" value="Genomic_DNA"/>
</dbReference>
<proteinExistence type="predicted"/>
<dbReference type="Proteomes" id="UP000187013">
    <property type="component" value="Unassembled WGS sequence"/>
</dbReference>
<comment type="caution">
    <text evidence="1">The sequence shown here is derived from an EMBL/GenBank/DDBJ whole genome shotgun (WGS) entry which is preliminary data.</text>
</comment>
<sequence length="604" mass="65036">MQLALLTTQNFQLLQRSPMSYNSSRRSTVHSTKGIVASTQPLASAAGAKVLELGGNSVDACVAVAACLCVLEPPSTGIGGDCFMLHYDNNSKKVIGLNGTGRSPANLSRTDIIAENESLGRPDAKRMSMGSVHSVTVPGAVAGWVDAVEKCGSGKVTLSQILQPAIDLCEKGHPISEISSILTLNCWKKLNAVNSPELLECFAPVSQPLAPPKDGELVVNKPLGRILRSVAENGKDAFYDGDVARGIIGEVQHRGGLLTLDDLKNHTSTLVEPIHMDFLGGRIWEIPPNSQGLVVLLALGIIKELQKSGTIDLYAMKHNSAEYLHLLIEALKLAFYDVDEYVGDPEFGGDGNLISLWLSEYYLKKRAAMFDSHRVIDGSKTTHGVPDPNVNQSDTVYFTASDPEGNATSFINSVYTGFGSAIIPRTLGGFCLHNRGANFNLLEGSRNCLEGSKRPYHTIIPALITDPETNELIYTLGNMGGFMQPTGHVQHFLNLMLFKLSPQESLDSPRICLSPHPDHTHLDRGRGAGGPVSSPVTLVEVEEDMDPTVVEQLRHLGHAVKVVRAHDRSVFGRGQIIKKTSAGDGFIYSAGTDKRGDGIPIPLI</sequence>
<gene>
    <name evidence="1" type="ORF">ZYGR_0P02160</name>
</gene>
<dbReference type="InterPro" id="IPR029055">
    <property type="entry name" value="Ntn_hydrolases_N"/>
</dbReference>
<dbReference type="SUPFAM" id="SSF56235">
    <property type="entry name" value="N-terminal nucleophile aminohydrolases (Ntn hydrolases)"/>
    <property type="match status" value="1"/>
</dbReference>
<dbReference type="Pfam" id="PF01019">
    <property type="entry name" value="G_glu_transpept"/>
    <property type="match status" value="1"/>
</dbReference>
<reference evidence="1 2" key="1">
    <citation type="submission" date="2016-08" db="EMBL/GenBank/DDBJ databases">
        <title>Draft genome sequence of allopolyploid Zygosaccharomyces rouxii.</title>
        <authorList>
            <person name="Watanabe J."/>
            <person name="Uehara K."/>
            <person name="Mogi Y."/>
            <person name="Tsukioka Y."/>
        </authorList>
    </citation>
    <scope>NUCLEOTIDE SEQUENCE [LARGE SCALE GENOMIC DNA]</scope>
    <source>
        <strain evidence="1 2">NBRC 110957</strain>
    </source>
</reference>
<evidence type="ECO:0000313" key="1">
    <source>
        <dbReference type="EMBL" id="GAV49571.1"/>
    </source>
</evidence>
<protein>
    <recommendedName>
        <fullName evidence="3">Gamma-glutamyltranspeptidase</fullName>
    </recommendedName>
</protein>
<dbReference type="eggNOG" id="KOG2410">
    <property type="taxonomic scope" value="Eukaryota"/>
</dbReference>
<dbReference type="AlphaFoldDB" id="A0A1Q3A1I5"/>
<dbReference type="Gene3D" id="3.60.20.40">
    <property type="match status" value="1"/>
</dbReference>
<dbReference type="InterPro" id="IPR043137">
    <property type="entry name" value="GGT_ssub_C"/>
</dbReference>
<accession>A0A1Q3A1I5</accession>
<organism evidence="1 2">
    <name type="scientific">Zygosaccharomyces rouxii</name>
    <dbReference type="NCBI Taxonomy" id="4956"/>
    <lineage>
        <taxon>Eukaryota</taxon>
        <taxon>Fungi</taxon>
        <taxon>Dikarya</taxon>
        <taxon>Ascomycota</taxon>
        <taxon>Saccharomycotina</taxon>
        <taxon>Saccharomycetes</taxon>
        <taxon>Saccharomycetales</taxon>
        <taxon>Saccharomycetaceae</taxon>
        <taxon>Zygosaccharomyces</taxon>
    </lineage>
</organism>
<dbReference type="OrthoDB" id="2015213at2759"/>
<dbReference type="Gene3D" id="1.10.246.130">
    <property type="match status" value="1"/>
</dbReference>